<dbReference type="GO" id="GO:0005615">
    <property type="term" value="C:extracellular space"/>
    <property type="evidence" value="ECO:0007669"/>
    <property type="project" value="TreeGrafter"/>
</dbReference>
<keyword evidence="2" id="KW-0646">Protease inhibitor</keyword>
<dbReference type="Pfam" id="PF00031">
    <property type="entry name" value="Cystatin"/>
    <property type="match status" value="1"/>
</dbReference>
<dbReference type="GO" id="GO:0005737">
    <property type="term" value="C:cytoplasm"/>
    <property type="evidence" value="ECO:0007669"/>
    <property type="project" value="TreeGrafter"/>
</dbReference>
<sequence length="108" mass="12188">MVGGAMCGGYTEQDPNSAEFKPWVEKAVHNYNKQANHANLHRLVKVHSLHTQVVAGTNYKIKFDVGETNKKNNGNEQINGDEDVSNVKTVTAVIFHQPWTNTEEYKFE</sequence>
<name>A0A811L7P5_9BILA</name>
<evidence type="ECO:0000259" key="4">
    <source>
        <dbReference type="SMART" id="SM00043"/>
    </source>
</evidence>
<dbReference type="InterPro" id="IPR018073">
    <property type="entry name" value="Prot_inh_cystat_CS"/>
</dbReference>
<comment type="caution">
    <text evidence="5">The sequence shown here is derived from an EMBL/GenBank/DDBJ whole genome shotgun (WGS) entry which is preliminary data.</text>
</comment>
<keyword evidence="6" id="KW-1185">Reference proteome</keyword>
<evidence type="ECO:0000256" key="3">
    <source>
        <dbReference type="ARBA" id="ARBA00022704"/>
    </source>
</evidence>
<evidence type="ECO:0000256" key="1">
    <source>
        <dbReference type="ARBA" id="ARBA00009403"/>
    </source>
</evidence>
<protein>
    <recommendedName>
        <fullName evidence="4">Cystatin domain-containing protein</fullName>
    </recommendedName>
</protein>
<dbReference type="GO" id="GO:0031982">
    <property type="term" value="C:vesicle"/>
    <property type="evidence" value="ECO:0007669"/>
    <property type="project" value="TreeGrafter"/>
</dbReference>
<dbReference type="AlphaFoldDB" id="A0A811L7P5"/>
<dbReference type="CDD" id="cd00042">
    <property type="entry name" value="CY"/>
    <property type="match status" value="1"/>
</dbReference>
<dbReference type="Gene3D" id="3.10.450.10">
    <property type="match status" value="1"/>
</dbReference>
<dbReference type="SUPFAM" id="SSF54403">
    <property type="entry name" value="Cystatin/monellin"/>
    <property type="match status" value="1"/>
</dbReference>
<evidence type="ECO:0000256" key="2">
    <source>
        <dbReference type="ARBA" id="ARBA00022690"/>
    </source>
</evidence>
<dbReference type="PANTHER" id="PTHR46186:SF2">
    <property type="entry name" value="CYSTATIN"/>
    <property type="match status" value="1"/>
</dbReference>
<dbReference type="EMBL" id="CAJFDH010000005">
    <property type="protein sequence ID" value="CAD5223669.1"/>
    <property type="molecule type" value="Genomic_DNA"/>
</dbReference>
<reference evidence="5" key="1">
    <citation type="submission" date="2020-09" db="EMBL/GenBank/DDBJ databases">
        <authorList>
            <person name="Kikuchi T."/>
        </authorList>
    </citation>
    <scope>NUCLEOTIDE SEQUENCE</scope>
    <source>
        <strain evidence="5">SH1</strain>
    </source>
</reference>
<evidence type="ECO:0000313" key="5">
    <source>
        <dbReference type="EMBL" id="CAD5223669.1"/>
    </source>
</evidence>
<dbReference type="InterPro" id="IPR000010">
    <property type="entry name" value="Cystatin_dom"/>
</dbReference>
<dbReference type="EMBL" id="CAJFCW020000005">
    <property type="protein sequence ID" value="CAG9118433.1"/>
    <property type="molecule type" value="Genomic_DNA"/>
</dbReference>
<dbReference type="OrthoDB" id="110606at2759"/>
<dbReference type="SMART" id="SM00043">
    <property type="entry name" value="CY"/>
    <property type="match status" value="1"/>
</dbReference>
<dbReference type="InterPro" id="IPR046350">
    <property type="entry name" value="Cystatin_sf"/>
</dbReference>
<organism evidence="5 6">
    <name type="scientific">Bursaphelenchus okinawaensis</name>
    <dbReference type="NCBI Taxonomy" id="465554"/>
    <lineage>
        <taxon>Eukaryota</taxon>
        <taxon>Metazoa</taxon>
        <taxon>Ecdysozoa</taxon>
        <taxon>Nematoda</taxon>
        <taxon>Chromadorea</taxon>
        <taxon>Rhabditida</taxon>
        <taxon>Tylenchina</taxon>
        <taxon>Tylenchomorpha</taxon>
        <taxon>Aphelenchoidea</taxon>
        <taxon>Aphelenchoididae</taxon>
        <taxon>Bursaphelenchus</taxon>
    </lineage>
</organism>
<feature type="domain" description="Cystatin" evidence="4">
    <location>
        <begin position="5"/>
        <end position="108"/>
    </location>
</feature>
<proteinExistence type="inferred from homology"/>
<keyword evidence="3" id="KW-0789">Thiol protease inhibitor</keyword>
<dbReference type="PROSITE" id="PS00287">
    <property type="entry name" value="CYSTATIN"/>
    <property type="match status" value="1"/>
</dbReference>
<dbReference type="PANTHER" id="PTHR46186">
    <property type="entry name" value="CYSTATIN"/>
    <property type="match status" value="1"/>
</dbReference>
<dbReference type="Proteomes" id="UP000783686">
    <property type="component" value="Unassembled WGS sequence"/>
</dbReference>
<accession>A0A811L7P5</accession>
<evidence type="ECO:0000313" key="6">
    <source>
        <dbReference type="Proteomes" id="UP000614601"/>
    </source>
</evidence>
<comment type="similarity">
    <text evidence="1">Belongs to the cystatin family.</text>
</comment>
<dbReference type="GO" id="GO:0004869">
    <property type="term" value="F:cysteine-type endopeptidase inhibitor activity"/>
    <property type="evidence" value="ECO:0007669"/>
    <property type="project" value="UniProtKB-KW"/>
</dbReference>
<gene>
    <name evidence="5" type="ORF">BOKJ2_LOCUS10439</name>
</gene>
<dbReference type="Proteomes" id="UP000614601">
    <property type="component" value="Unassembled WGS sequence"/>
</dbReference>